<accession>A0AAV2LTS4</accession>
<protein>
    <submittedName>
        <fullName evidence="2">Uncharacterized protein</fullName>
    </submittedName>
</protein>
<name>A0AAV2LTS4_KNICA</name>
<feature type="compositionally biased region" description="Polar residues" evidence="1">
    <location>
        <begin position="103"/>
        <end position="115"/>
    </location>
</feature>
<gene>
    <name evidence="2" type="ORF">KC01_LOCUS31140</name>
</gene>
<feature type="region of interest" description="Disordered" evidence="1">
    <location>
        <begin position="103"/>
        <end position="128"/>
    </location>
</feature>
<reference evidence="2 3" key="1">
    <citation type="submission" date="2024-04" db="EMBL/GenBank/DDBJ databases">
        <authorList>
            <person name="Waldvogel A.-M."/>
            <person name="Schoenle A."/>
        </authorList>
    </citation>
    <scope>NUCLEOTIDE SEQUENCE [LARGE SCALE GENOMIC DNA]</scope>
</reference>
<evidence type="ECO:0000313" key="3">
    <source>
        <dbReference type="Proteomes" id="UP001497482"/>
    </source>
</evidence>
<feature type="compositionally biased region" description="Basic and acidic residues" evidence="1">
    <location>
        <begin position="119"/>
        <end position="128"/>
    </location>
</feature>
<proteinExistence type="predicted"/>
<dbReference type="Proteomes" id="UP001497482">
    <property type="component" value="Chromosome 4"/>
</dbReference>
<keyword evidence="3" id="KW-1185">Reference proteome</keyword>
<dbReference type="AlphaFoldDB" id="A0AAV2LTS4"/>
<feature type="region of interest" description="Disordered" evidence="1">
    <location>
        <begin position="1"/>
        <end position="64"/>
    </location>
</feature>
<evidence type="ECO:0000256" key="1">
    <source>
        <dbReference type="SAM" id="MobiDB-lite"/>
    </source>
</evidence>
<dbReference type="EMBL" id="OZ035826">
    <property type="protein sequence ID" value="CAL1603459.1"/>
    <property type="molecule type" value="Genomic_DNA"/>
</dbReference>
<sequence length="128" mass="14748">MLHTDCCPQIAVHRPPSTDRRPQTAVHRSPSTDRRPQTAVQRPPSKDRHPKTAIQRPPSKDCNPQRKLCRFFRLIRWNLVEPLTVASCGRLWLIQISKIRVRSQSTVQDQQNVLSPESEVGRPERTGE</sequence>
<organism evidence="2 3">
    <name type="scientific">Knipowitschia caucasica</name>
    <name type="common">Caucasian dwarf goby</name>
    <name type="synonym">Pomatoschistus caucasicus</name>
    <dbReference type="NCBI Taxonomy" id="637954"/>
    <lineage>
        <taxon>Eukaryota</taxon>
        <taxon>Metazoa</taxon>
        <taxon>Chordata</taxon>
        <taxon>Craniata</taxon>
        <taxon>Vertebrata</taxon>
        <taxon>Euteleostomi</taxon>
        <taxon>Actinopterygii</taxon>
        <taxon>Neopterygii</taxon>
        <taxon>Teleostei</taxon>
        <taxon>Neoteleostei</taxon>
        <taxon>Acanthomorphata</taxon>
        <taxon>Gobiaria</taxon>
        <taxon>Gobiiformes</taxon>
        <taxon>Gobioidei</taxon>
        <taxon>Gobiidae</taxon>
        <taxon>Gobiinae</taxon>
        <taxon>Knipowitschia</taxon>
    </lineage>
</organism>
<evidence type="ECO:0000313" key="2">
    <source>
        <dbReference type="EMBL" id="CAL1603459.1"/>
    </source>
</evidence>